<gene>
    <name evidence="2" type="ORF">DX116_07385</name>
</gene>
<dbReference type="InterPro" id="IPR036514">
    <property type="entry name" value="SGNH_hydro_sf"/>
</dbReference>
<evidence type="ECO:0000259" key="1">
    <source>
        <dbReference type="Pfam" id="PF13472"/>
    </source>
</evidence>
<dbReference type="PANTHER" id="PTHR30383:SF5">
    <property type="entry name" value="SGNH HYDROLASE-TYPE ESTERASE DOMAIN-CONTAINING PROTEIN"/>
    <property type="match status" value="1"/>
</dbReference>
<comment type="caution">
    <text evidence="2">The sequence shown here is derived from an EMBL/GenBank/DDBJ whole genome shotgun (WGS) entry which is preliminary data.</text>
</comment>
<dbReference type="CDD" id="cd00229">
    <property type="entry name" value="SGNH_hydrolase"/>
    <property type="match status" value="1"/>
</dbReference>
<dbReference type="Gene3D" id="3.40.50.1110">
    <property type="entry name" value="SGNH hydrolase"/>
    <property type="match status" value="1"/>
</dbReference>
<name>A0A371PBQ6_9ACTN</name>
<accession>A0A371PBQ6</accession>
<dbReference type="RefSeq" id="WP_119703477.1">
    <property type="nucleotide sequence ID" value="NZ_JBHSOI010000001.1"/>
</dbReference>
<organism evidence="2 3">
    <name type="scientific">Aeromicrobium endophyticum</name>
    <dbReference type="NCBI Taxonomy" id="2292704"/>
    <lineage>
        <taxon>Bacteria</taxon>
        <taxon>Bacillati</taxon>
        <taxon>Actinomycetota</taxon>
        <taxon>Actinomycetes</taxon>
        <taxon>Propionibacteriales</taxon>
        <taxon>Nocardioidaceae</taxon>
        <taxon>Aeromicrobium</taxon>
    </lineage>
</organism>
<dbReference type="GO" id="GO:0004622">
    <property type="term" value="F:phosphatidylcholine lysophospholipase activity"/>
    <property type="evidence" value="ECO:0007669"/>
    <property type="project" value="TreeGrafter"/>
</dbReference>
<sequence>MTQADFDYSNLSGRDSGPFVRTASLLLPGVRAVQRQVEPYARAWERHNRVALAATGPLWVVLGDSMAQGVGASAYDRGWAGQLAQELPRHRLVNLSVYGGRVGDVVERQIPAMRSIGVEPDLVTVVIGSNDLISRRLRPQLPQALDAMLSQLPTGSVVGTQPGGRPASVDFNRRVDEAAAAGRIRVAEFRDPRMRSWRGRLSPDHFHPNDAGYAGMAEIVGEAVARR</sequence>
<dbReference type="AlphaFoldDB" id="A0A371PBQ6"/>
<dbReference type="Proteomes" id="UP000265581">
    <property type="component" value="Unassembled WGS sequence"/>
</dbReference>
<keyword evidence="2" id="KW-0378">Hydrolase</keyword>
<dbReference type="OrthoDB" id="9804395at2"/>
<dbReference type="EMBL" id="QUBR01000001">
    <property type="protein sequence ID" value="REK73365.1"/>
    <property type="molecule type" value="Genomic_DNA"/>
</dbReference>
<proteinExistence type="predicted"/>
<evidence type="ECO:0000313" key="2">
    <source>
        <dbReference type="EMBL" id="REK73365.1"/>
    </source>
</evidence>
<reference evidence="2 3" key="1">
    <citation type="submission" date="2018-08" db="EMBL/GenBank/DDBJ databases">
        <title>Aeromicrobium sp. M2KJ-4, whole genome shotgun sequence.</title>
        <authorList>
            <person name="Tuo L."/>
        </authorList>
    </citation>
    <scope>NUCLEOTIDE SEQUENCE [LARGE SCALE GENOMIC DNA]</scope>
    <source>
        <strain evidence="2 3">M2KJ-4</strain>
    </source>
</reference>
<feature type="domain" description="SGNH hydrolase-type esterase" evidence="1">
    <location>
        <begin position="61"/>
        <end position="214"/>
    </location>
</feature>
<dbReference type="Pfam" id="PF13472">
    <property type="entry name" value="Lipase_GDSL_2"/>
    <property type="match status" value="1"/>
</dbReference>
<evidence type="ECO:0000313" key="3">
    <source>
        <dbReference type="Proteomes" id="UP000265581"/>
    </source>
</evidence>
<keyword evidence="3" id="KW-1185">Reference proteome</keyword>
<dbReference type="InterPro" id="IPR051532">
    <property type="entry name" value="Ester_Hydrolysis_Enzymes"/>
</dbReference>
<protein>
    <submittedName>
        <fullName evidence="2">SGNH/GDSL hydrolase family protein</fullName>
    </submittedName>
</protein>
<dbReference type="SUPFAM" id="SSF52266">
    <property type="entry name" value="SGNH hydrolase"/>
    <property type="match status" value="1"/>
</dbReference>
<dbReference type="PANTHER" id="PTHR30383">
    <property type="entry name" value="THIOESTERASE 1/PROTEASE 1/LYSOPHOSPHOLIPASE L1"/>
    <property type="match status" value="1"/>
</dbReference>
<dbReference type="InterPro" id="IPR013830">
    <property type="entry name" value="SGNH_hydro"/>
</dbReference>